<keyword evidence="18" id="KW-1185">Reference proteome</keyword>
<dbReference type="GO" id="GO:0012505">
    <property type="term" value="C:endomembrane system"/>
    <property type="evidence" value="ECO:0007669"/>
    <property type="project" value="UniProtKB-SubCell"/>
</dbReference>
<dbReference type="InterPro" id="IPR023214">
    <property type="entry name" value="HAD_sf"/>
</dbReference>
<comment type="caution">
    <text evidence="17">The sequence shown here is derived from an EMBL/GenBank/DDBJ whole genome shotgun (WGS) entry which is preliminary data.</text>
</comment>
<evidence type="ECO:0000256" key="15">
    <source>
        <dbReference type="RuleBase" id="RU362081"/>
    </source>
</evidence>
<dbReference type="Gene3D" id="3.30.70.100">
    <property type="match status" value="2"/>
</dbReference>
<dbReference type="InterPro" id="IPR023299">
    <property type="entry name" value="ATPase_P-typ_cyto_dom_N"/>
</dbReference>
<accession>A0A432MLC0</accession>
<reference evidence="17 18" key="2">
    <citation type="submission" date="2019-01" db="EMBL/GenBank/DDBJ databases">
        <title>Tautonia sociabilis, a novel thermotolerant planctomycete of Isosphaeraceae family, isolated from a 4000 m deep subterranean habitat.</title>
        <authorList>
            <person name="Kovaleva O.L."/>
            <person name="Elcheninov A.G."/>
            <person name="Van Heerden E."/>
            <person name="Toshchakov S.V."/>
            <person name="Novikov A."/>
            <person name="Bonch-Osmolovskaya E.A."/>
            <person name="Kublanov I.V."/>
        </authorList>
    </citation>
    <scope>NUCLEOTIDE SEQUENCE [LARGE SCALE GENOMIC DNA]</scope>
    <source>
        <strain evidence="17 18">GM2012</strain>
    </source>
</reference>
<feature type="domain" description="HMA" evidence="16">
    <location>
        <begin position="748"/>
        <end position="814"/>
    </location>
</feature>
<keyword evidence="9 15" id="KW-0067">ATP-binding</keyword>
<protein>
    <submittedName>
        <fullName evidence="17">Heavy metal translocating P-type ATPase</fullName>
    </submittedName>
</protein>
<dbReference type="Pfam" id="PF00702">
    <property type="entry name" value="Hydrolase"/>
    <property type="match status" value="1"/>
</dbReference>
<dbReference type="SUPFAM" id="SSF56784">
    <property type="entry name" value="HAD-like"/>
    <property type="match status" value="1"/>
</dbReference>
<keyword evidence="5 15" id="KW-0479">Metal-binding</keyword>
<dbReference type="PRINTS" id="PR00941">
    <property type="entry name" value="CDATPASE"/>
</dbReference>
<dbReference type="InterPro" id="IPR036163">
    <property type="entry name" value="HMA_dom_sf"/>
</dbReference>
<keyword evidence="15" id="KW-1003">Cell membrane</keyword>
<proteinExistence type="inferred from homology"/>
<dbReference type="RefSeq" id="WP_126725055.1">
    <property type="nucleotide sequence ID" value="NZ_RYZH01000015.1"/>
</dbReference>
<keyword evidence="8" id="KW-0186">Copper</keyword>
<evidence type="ECO:0000256" key="1">
    <source>
        <dbReference type="ARBA" id="ARBA00004127"/>
    </source>
</evidence>
<dbReference type="PRINTS" id="PR00119">
    <property type="entry name" value="CATATPASE"/>
</dbReference>
<comment type="similarity">
    <text evidence="2 15">Belongs to the cation transport ATPase (P-type) (TC 3.A.3) family. Type IB subfamily.</text>
</comment>
<dbReference type="FunFam" id="2.70.150.10:FF:000002">
    <property type="entry name" value="Copper-transporting ATPase 1, putative"/>
    <property type="match status" value="1"/>
</dbReference>
<dbReference type="PANTHER" id="PTHR43520:SF8">
    <property type="entry name" value="P-TYPE CU(+) TRANSPORTER"/>
    <property type="match status" value="1"/>
</dbReference>
<feature type="transmembrane region" description="Helical" evidence="15">
    <location>
        <begin position="329"/>
        <end position="349"/>
    </location>
</feature>
<evidence type="ECO:0000256" key="7">
    <source>
        <dbReference type="ARBA" id="ARBA00022741"/>
    </source>
</evidence>
<dbReference type="NCBIfam" id="TIGR00003">
    <property type="entry name" value="copper ion binding protein"/>
    <property type="match status" value="2"/>
</dbReference>
<gene>
    <name evidence="17" type="ORF">TsocGM_09400</name>
</gene>
<dbReference type="Gene3D" id="2.70.150.10">
    <property type="entry name" value="Calcium-transporting ATPase, cytoplasmic transduction domain A"/>
    <property type="match status" value="1"/>
</dbReference>
<evidence type="ECO:0000313" key="17">
    <source>
        <dbReference type="EMBL" id="RUL87935.1"/>
    </source>
</evidence>
<dbReference type="Gene3D" id="3.40.50.1000">
    <property type="entry name" value="HAD superfamily/HAD-like"/>
    <property type="match status" value="1"/>
</dbReference>
<dbReference type="EMBL" id="RYZH01000015">
    <property type="protein sequence ID" value="RUL87935.1"/>
    <property type="molecule type" value="Genomic_DNA"/>
</dbReference>
<evidence type="ECO:0000256" key="11">
    <source>
        <dbReference type="ARBA" id="ARBA00022967"/>
    </source>
</evidence>
<feature type="transmembrane region" description="Helical" evidence="15">
    <location>
        <begin position="685"/>
        <end position="705"/>
    </location>
</feature>
<dbReference type="InterPro" id="IPR036412">
    <property type="entry name" value="HAD-like_sf"/>
</dbReference>
<dbReference type="SFLD" id="SFLDF00027">
    <property type="entry name" value="p-type_atpase"/>
    <property type="match status" value="1"/>
</dbReference>
<dbReference type="GO" id="GO:0016887">
    <property type="term" value="F:ATP hydrolysis activity"/>
    <property type="evidence" value="ECO:0007669"/>
    <property type="project" value="InterPro"/>
</dbReference>
<evidence type="ECO:0000259" key="16">
    <source>
        <dbReference type="PROSITE" id="PS50846"/>
    </source>
</evidence>
<dbReference type="CDD" id="cd00371">
    <property type="entry name" value="HMA"/>
    <property type="match status" value="2"/>
</dbReference>
<dbReference type="AlphaFoldDB" id="A0A432MLC0"/>
<keyword evidence="10" id="KW-0460">Magnesium</keyword>
<evidence type="ECO:0000256" key="10">
    <source>
        <dbReference type="ARBA" id="ARBA00022842"/>
    </source>
</evidence>
<evidence type="ECO:0000313" key="18">
    <source>
        <dbReference type="Proteomes" id="UP000280296"/>
    </source>
</evidence>
<evidence type="ECO:0000256" key="12">
    <source>
        <dbReference type="ARBA" id="ARBA00022989"/>
    </source>
</evidence>
<dbReference type="PROSITE" id="PS50846">
    <property type="entry name" value="HMA_2"/>
    <property type="match status" value="2"/>
</dbReference>
<dbReference type="InterPro" id="IPR018303">
    <property type="entry name" value="ATPase_P-typ_P_site"/>
</dbReference>
<dbReference type="GO" id="GO:0005524">
    <property type="term" value="F:ATP binding"/>
    <property type="evidence" value="ECO:0007669"/>
    <property type="project" value="UniProtKB-UniRule"/>
</dbReference>
<dbReference type="SUPFAM" id="SSF81653">
    <property type="entry name" value="Calcium ATPase, transduction domain A"/>
    <property type="match status" value="1"/>
</dbReference>
<dbReference type="Gene3D" id="3.40.1110.10">
    <property type="entry name" value="Calcium-transporting ATPase, cytoplasmic domain N"/>
    <property type="match status" value="1"/>
</dbReference>
<dbReference type="NCBIfam" id="TIGR01494">
    <property type="entry name" value="ATPase_P-type"/>
    <property type="match status" value="2"/>
</dbReference>
<dbReference type="GO" id="GO:0043682">
    <property type="term" value="F:P-type divalent copper transporter activity"/>
    <property type="evidence" value="ECO:0007669"/>
    <property type="project" value="TreeGrafter"/>
</dbReference>
<evidence type="ECO:0000256" key="5">
    <source>
        <dbReference type="ARBA" id="ARBA00022723"/>
    </source>
</evidence>
<feature type="transmembrane region" description="Helical" evidence="15">
    <location>
        <begin position="711"/>
        <end position="729"/>
    </location>
</feature>
<keyword evidence="4 15" id="KW-0812">Transmembrane</keyword>
<dbReference type="Pfam" id="PF00122">
    <property type="entry name" value="E1-E2_ATPase"/>
    <property type="match status" value="1"/>
</dbReference>
<reference evidence="17 18" key="1">
    <citation type="submission" date="2018-12" db="EMBL/GenBank/DDBJ databases">
        <authorList>
            <person name="Toschakov S.V."/>
        </authorList>
    </citation>
    <scope>NUCLEOTIDE SEQUENCE [LARGE SCALE GENOMIC DNA]</scope>
    <source>
        <strain evidence="17 18">GM2012</strain>
    </source>
</reference>
<dbReference type="InterPro" id="IPR006121">
    <property type="entry name" value="HMA_dom"/>
</dbReference>
<dbReference type="InterPro" id="IPR008250">
    <property type="entry name" value="ATPase_P-typ_transduc_dom_A_sf"/>
</dbReference>
<dbReference type="InterPro" id="IPR001757">
    <property type="entry name" value="P_typ_ATPase"/>
</dbReference>
<comment type="subcellular location">
    <subcellularLocation>
        <location evidence="15">Cell membrane</location>
    </subcellularLocation>
    <subcellularLocation>
        <location evidence="1">Endomembrane system</location>
        <topology evidence="1">Multi-pass membrane protein</topology>
    </subcellularLocation>
</comment>
<dbReference type="GO" id="GO:0005886">
    <property type="term" value="C:plasma membrane"/>
    <property type="evidence" value="ECO:0007669"/>
    <property type="project" value="UniProtKB-SubCell"/>
</dbReference>
<evidence type="ECO:0000256" key="9">
    <source>
        <dbReference type="ARBA" id="ARBA00022840"/>
    </source>
</evidence>
<evidence type="ECO:0000256" key="2">
    <source>
        <dbReference type="ARBA" id="ARBA00006024"/>
    </source>
</evidence>
<keyword evidence="8" id="KW-0187">Copper transport</keyword>
<dbReference type="Proteomes" id="UP000280296">
    <property type="component" value="Unassembled WGS sequence"/>
</dbReference>
<dbReference type="PANTHER" id="PTHR43520">
    <property type="entry name" value="ATP7, ISOFORM B"/>
    <property type="match status" value="1"/>
</dbReference>
<keyword evidence="7 15" id="KW-0547">Nucleotide-binding</keyword>
<dbReference type="OrthoDB" id="211392at2"/>
<keyword evidence="3" id="KW-0813">Transport</keyword>
<keyword evidence="6" id="KW-0677">Repeat</keyword>
<organism evidence="17 18">
    <name type="scientific">Tautonia sociabilis</name>
    <dbReference type="NCBI Taxonomy" id="2080755"/>
    <lineage>
        <taxon>Bacteria</taxon>
        <taxon>Pseudomonadati</taxon>
        <taxon>Planctomycetota</taxon>
        <taxon>Planctomycetia</taxon>
        <taxon>Isosphaerales</taxon>
        <taxon>Isosphaeraceae</taxon>
        <taxon>Tautonia</taxon>
    </lineage>
</organism>
<dbReference type="NCBIfam" id="TIGR01525">
    <property type="entry name" value="ATPase-IB_hvy"/>
    <property type="match status" value="1"/>
</dbReference>
<feature type="transmembrane region" description="Helical" evidence="15">
    <location>
        <begin position="355"/>
        <end position="376"/>
    </location>
</feature>
<keyword evidence="12 15" id="KW-1133">Transmembrane helix</keyword>
<evidence type="ECO:0000256" key="4">
    <source>
        <dbReference type="ARBA" id="ARBA00022692"/>
    </source>
</evidence>
<dbReference type="SFLD" id="SFLDG00002">
    <property type="entry name" value="C1.7:_P-type_atpase_like"/>
    <property type="match status" value="1"/>
</dbReference>
<feature type="transmembrane region" description="Helical" evidence="15">
    <location>
        <begin position="118"/>
        <end position="137"/>
    </location>
</feature>
<dbReference type="GO" id="GO:0005507">
    <property type="term" value="F:copper ion binding"/>
    <property type="evidence" value="ECO:0007669"/>
    <property type="project" value="InterPro"/>
</dbReference>
<dbReference type="InterPro" id="IPR027256">
    <property type="entry name" value="P-typ_ATPase_IB"/>
</dbReference>
<sequence>MATETVQMKVSGLMCSFCTMSVEKALKRHPGVKGVMVNLVHGVVLVEADTAQISRPELAEAVEKLGYNVASTEVQQYATDEALHSFIKRRGLIGMALALVDLIVDPLNLFALPEQIRAYFSLAVAAFVLLWVGWPILKKTLLALRQRVINANVLLSTAAWGSFVVGTVSLFDPRWPNFLPVAAWLMALHLFFGYFKLDTRKKAAEAVRKLLSLQPPRARVLRGGQPVEVLTKDVAVGEVALVRPGERIPLDGEVAGGTASVDESSFTGESVPATKTPGDEVIGGTLNLDGALQVRVTKVGADSFLSQIVRLMTQIVERKPPIELLADRLMNYYGPVVFTAAALAFLGWILVTGNWIAATLVLLTVVIMGYPCALGISTPMLSAIAGGKGVSIGLLVKASEVFHGLSEVDTIVFDKTGTLTHGRPTVTDIVPFGIETGELLGLAGSVEAHSEHPLAQAIHFYAQRDGAPVREVRDFRAVPGKGVSATLDGRAVAPDLNGSGTATAVEEVEILAGRPAFLEERGIRLAEEVRAQIDALAAEGKTVVVLSRGPEVVGLIGLQDQPRRSAEGLVAKLRRRGLRTVMLTGDSRPVAEAIARRLEIDEVRAELLPPDKVAAIDALQREGRKVAMVGDGINDAPALAQADVGIAIGAGTDVAIESAGVILIGEHLEDVLNALDLGKASYRTLTANVVIAVLFNIGGMTLAALGLITPLLAIGVMILSIFAILLNTLRVRALPFERMSEAEAGPLAEVEFLVPTMVCEGCAQKISGALGALPGVREVKPKVPQKHVTVRYEPAKVKEEQLKGALEETGFTAVEA</sequence>
<dbReference type="InterPro" id="IPR006122">
    <property type="entry name" value="HMA_Cu_ion-bd"/>
</dbReference>
<feature type="transmembrane region" description="Helical" evidence="15">
    <location>
        <begin position="149"/>
        <end position="171"/>
    </location>
</feature>
<feature type="transmembrane region" description="Helical" evidence="15">
    <location>
        <begin position="92"/>
        <end position="112"/>
    </location>
</feature>
<keyword evidence="11" id="KW-1278">Translocase</keyword>
<evidence type="ECO:0000256" key="8">
    <source>
        <dbReference type="ARBA" id="ARBA00022796"/>
    </source>
</evidence>
<dbReference type="GO" id="GO:0055070">
    <property type="term" value="P:copper ion homeostasis"/>
    <property type="evidence" value="ECO:0007669"/>
    <property type="project" value="TreeGrafter"/>
</dbReference>
<feature type="transmembrane region" description="Helical" evidence="15">
    <location>
        <begin position="177"/>
        <end position="195"/>
    </location>
</feature>
<keyword evidence="13" id="KW-0406">Ion transport</keyword>
<evidence type="ECO:0000256" key="6">
    <source>
        <dbReference type="ARBA" id="ARBA00022737"/>
    </source>
</evidence>
<dbReference type="Pfam" id="PF00403">
    <property type="entry name" value="HMA"/>
    <property type="match status" value="2"/>
</dbReference>
<dbReference type="InterPro" id="IPR044492">
    <property type="entry name" value="P_typ_ATPase_HD_dom"/>
</dbReference>
<dbReference type="SUPFAM" id="SSF55008">
    <property type="entry name" value="HMA, heavy metal-associated domain"/>
    <property type="match status" value="2"/>
</dbReference>
<evidence type="ECO:0000256" key="13">
    <source>
        <dbReference type="ARBA" id="ARBA00023065"/>
    </source>
</evidence>
<evidence type="ECO:0000256" key="3">
    <source>
        <dbReference type="ARBA" id="ARBA00022448"/>
    </source>
</evidence>
<dbReference type="PROSITE" id="PS00154">
    <property type="entry name" value="ATPASE_E1_E2"/>
    <property type="match status" value="1"/>
</dbReference>
<keyword evidence="14 15" id="KW-0472">Membrane</keyword>
<dbReference type="InterPro" id="IPR059000">
    <property type="entry name" value="ATPase_P-type_domA"/>
</dbReference>
<dbReference type="SFLD" id="SFLDS00003">
    <property type="entry name" value="Haloacid_Dehalogenase"/>
    <property type="match status" value="1"/>
</dbReference>
<feature type="domain" description="HMA" evidence="16">
    <location>
        <begin position="4"/>
        <end position="70"/>
    </location>
</feature>
<name>A0A432MLC0_9BACT</name>
<evidence type="ECO:0000256" key="14">
    <source>
        <dbReference type="ARBA" id="ARBA00023136"/>
    </source>
</evidence>